<sequence length="209" mass="22314">MSTQRPDHLRPAGDPDDGAAMESFTVPTLPRRLSSRLFGRNPLIRASDRVEALTLVLAIAISLVAIPIGAAVGTAVHESSSRVHAEQVQARRQVTATSVGDSHPRRNLESPTVMVPARWSVDGTEHTGDVAAPLNVKTGDAVQIWVDGNGVPVRPPVRTAVDEGVAFAAATWSTLSFLAAGLFGAVRVALDRSRYAAWQRDFDSLVGHR</sequence>
<gene>
    <name evidence="3" type="ORF">MTIM_11130</name>
</gene>
<comment type="caution">
    <text evidence="3">The sequence shown here is derived from an EMBL/GenBank/DDBJ whole genome shotgun (WGS) entry which is preliminary data.</text>
</comment>
<dbReference type="AlphaFoldDB" id="A0A7I9Z2R6"/>
<keyword evidence="4" id="KW-1185">Reference proteome</keyword>
<dbReference type="RefSeq" id="WP_163706893.1">
    <property type="nucleotide sequence ID" value="NZ_BLLA01000001.1"/>
</dbReference>
<keyword evidence="2" id="KW-1133">Transmembrane helix</keyword>
<organism evidence="3 4">
    <name type="scientific">Mycobacterium timonense</name>
    <dbReference type="NCBI Taxonomy" id="701043"/>
    <lineage>
        <taxon>Bacteria</taxon>
        <taxon>Bacillati</taxon>
        <taxon>Actinomycetota</taxon>
        <taxon>Actinomycetes</taxon>
        <taxon>Mycobacteriales</taxon>
        <taxon>Mycobacteriaceae</taxon>
        <taxon>Mycobacterium</taxon>
        <taxon>Mycobacterium avium complex (MAC)</taxon>
    </lineage>
</organism>
<accession>A0A7I9Z2R6</accession>
<reference evidence="3 4" key="1">
    <citation type="journal article" date="2019" name="Emerg. Microbes Infect.">
        <title>Comprehensive subspecies identification of 175 nontuberculous mycobacteria species based on 7547 genomic profiles.</title>
        <authorList>
            <person name="Matsumoto Y."/>
            <person name="Kinjo T."/>
            <person name="Motooka D."/>
            <person name="Nabeya D."/>
            <person name="Jung N."/>
            <person name="Uechi K."/>
            <person name="Horii T."/>
            <person name="Iida T."/>
            <person name="Fujita J."/>
            <person name="Nakamura S."/>
        </authorList>
    </citation>
    <scope>NUCLEOTIDE SEQUENCE [LARGE SCALE GENOMIC DNA]</scope>
    <source>
        <strain evidence="3 4">JCM 30726</strain>
    </source>
</reference>
<feature type="region of interest" description="Disordered" evidence="1">
    <location>
        <begin position="83"/>
        <end position="108"/>
    </location>
</feature>
<keyword evidence="2" id="KW-0812">Transmembrane</keyword>
<feature type="compositionally biased region" description="Polar residues" evidence="1">
    <location>
        <begin position="90"/>
        <end position="100"/>
    </location>
</feature>
<protein>
    <submittedName>
        <fullName evidence="3">Membrane protein</fullName>
    </submittedName>
</protein>
<feature type="transmembrane region" description="Helical" evidence="2">
    <location>
        <begin position="50"/>
        <end position="72"/>
    </location>
</feature>
<name>A0A7I9Z2R6_9MYCO</name>
<evidence type="ECO:0000313" key="4">
    <source>
        <dbReference type="Proteomes" id="UP000465301"/>
    </source>
</evidence>
<dbReference type="PANTHER" id="PTHR42305:SF1">
    <property type="entry name" value="MEMBRANE PROTEIN RV1733C-RELATED"/>
    <property type="match status" value="1"/>
</dbReference>
<dbReference type="InterPro" id="IPR039708">
    <property type="entry name" value="MT1774/Rv1733c-like"/>
</dbReference>
<proteinExistence type="predicted"/>
<feature type="transmembrane region" description="Helical" evidence="2">
    <location>
        <begin position="165"/>
        <end position="190"/>
    </location>
</feature>
<dbReference type="Proteomes" id="UP000465301">
    <property type="component" value="Unassembled WGS sequence"/>
</dbReference>
<evidence type="ECO:0000256" key="1">
    <source>
        <dbReference type="SAM" id="MobiDB-lite"/>
    </source>
</evidence>
<feature type="region of interest" description="Disordered" evidence="1">
    <location>
        <begin position="1"/>
        <end position="22"/>
    </location>
</feature>
<evidence type="ECO:0000313" key="3">
    <source>
        <dbReference type="EMBL" id="GFG95234.1"/>
    </source>
</evidence>
<dbReference type="PANTHER" id="PTHR42305">
    <property type="entry name" value="MEMBRANE PROTEIN RV1733C-RELATED"/>
    <property type="match status" value="1"/>
</dbReference>
<feature type="compositionally biased region" description="Basic and acidic residues" evidence="1">
    <location>
        <begin position="1"/>
        <end position="13"/>
    </location>
</feature>
<dbReference type="EMBL" id="BLLA01000001">
    <property type="protein sequence ID" value="GFG95234.1"/>
    <property type="molecule type" value="Genomic_DNA"/>
</dbReference>
<keyword evidence="2" id="KW-0472">Membrane</keyword>
<evidence type="ECO:0000256" key="2">
    <source>
        <dbReference type="SAM" id="Phobius"/>
    </source>
</evidence>